<dbReference type="Gene3D" id="3.30.980.10">
    <property type="entry name" value="Threonyl-trna Synthetase, Chain A, domain 2"/>
    <property type="match status" value="1"/>
</dbReference>
<comment type="function">
    <text evidence="12">Catalyzes the attachment of alanine to tRNA(Ala) in a two-step reaction: alanine is first activated by ATP to form Ala-AMP and then transferred to the acceptor end of tRNA(Ala). Also edits incorrectly charged Ser-tRNA(Ala) and Gly-tRNA(Ala) via its editing domain.</text>
</comment>
<keyword evidence="6 12" id="KW-0547">Nucleotide-binding</keyword>
<feature type="coiled-coil region" evidence="13">
    <location>
        <begin position="770"/>
        <end position="797"/>
    </location>
</feature>
<evidence type="ECO:0000256" key="8">
    <source>
        <dbReference type="ARBA" id="ARBA00022840"/>
    </source>
</evidence>
<comment type="subcellular location">
    <subcellularLocation>
        <location evidence="12">Cytoplasm</location>
    </subcellularLocation>
</comment>
<keyword evidence="8 12" id="KW-0067">ATP-binding</keyword>
<dbReference type="Gene3D" id="2.40.30.130">
    <property type="match status" value="1"/>
</dbReference>
<dbReference type="AlphaFoldDB" id="G0EEM5"/>
<evidence type="ECO:0000256" key="12">
    <source>
        <dbReference type="HAMAP-Rule" id="MF_00036"/>
    </source>
</evidence>
<dbReference type="InterPro" id="IPR038763">
    <property type="entry name" value="DHH_sf"/>
</dbReference>
<dbReference type="InterPro" id="IPR050058">
    <property type="entry name" value="Ala-tRNA_ligase"/>
</dbReference>
<evidence type="ECO:0000256" key="1">
    <source>
        <dbReference type="ARBA" id="ARBA00008226"/>
    </source>
</evidence>
<comment type="catalytic activity">
    <reaction evidence="12">
        <text>tRNA(Ala) + L-alanine + ATP = L-alanyl-tRNA(Ala) + AMP + diphosphate</text>
        <dbReference type="Rhea" id="RHEA:12540"/>
        <dbReference type="Rhea" id="RHEA-COMP:9657"/>
        <dbReference type="Rhea" id="RHEA-COMP:9923"/>
        <dbReference type="ChEBI" id="CHEBI:30616"/>
        <dbReference type="ChEBI" id="CHEBI:33019"/>
        <dbReference type="ChEBI" id="CHEBI:57972"/>
        <dbReference type="ChEBI" id="CHEBI:78442"/>
        <dbReference type="ChEBI" id="CHEBI:78497"/>
        <dbReference type="ChEBI" id="CHEBI:456215"/>
        <dbReference type="EC" id="6.1.1.7"/>
    </reaction>
</comment>
<dbReference type="SUPFAM" id="SSF55681">
    <property type="entry name" value="Class II aaRS and biotin synthetases"/>
    <property type="match status" value="1"/>
</dbReference>
<evidence type="ECO:0000256" key="9">
    <source>
        <dbReference type="ARBA" id="ARBA00022884"/>
    </source>
</evidence>
<dbReference type="NCBIfam" id="TIGR00344">
    <property type="entry name" value="alaS"/>
    <property type="match status" value="1"/>
</dbReference>
<dbReference type="InterPro" id="IPR009000">
    <property type="entry name" value="Transl_B-barrel_sf"/>
</dbReference>
<dbReference type="InterPro" id="IPR022429">
    <property type="entry name" value="Ala-tRNA_lgiase_arc"/>
</dbReference>
<dbReference type="HOGENOM" id="CLU_004485_4_0_2"/>
<dbReference type="InterPro" id="IPR012947">
    <property type="entry name" value="tRNA_SAD"/>
</dbReference>
<evidence type="ECO:0000256" key="7">
    <source>
        <dbReference type="ARBA" id="ARBA00022833"/>
    </source>
</evidence>
<gene>
    <name evidence="12" type="primary">alaS</name>
    <name evidence="15" type="ordered locus">Pyrfu_0979</name>
</gene>
<keyword evidence="11 12" id="KW-0030">Aminoacyl-tRNA synthetase</keyword>
<dbReference type="InterPro" id="IPR018163">
    <property type="entry name" value="Thr/Ala-tRNA-synth_IIc_edit"/>
</dbReference>
<dbReference type="GeneID" id="11139455"/>
<dbReference type="SUPFAM" id="SSF50447">
    <property type="entry name" value="Translation proteins"/>
    <property type="match status" value="1"/>
</dbReference>
<feature type="binding site" evidence="12">
    <location>
        <position position="610"/>
    </location>
    <ligand>
        <name>Zn(2+)</name>
        <dbReference type="ChEBI" id="CHEBI:29105"/>
    </ligand>
</feature>
<dbReference type="InParanoid" id="G0EEM5"/>
<dbReference type="PANTHER" id="PTHR11777:SF9">
    <property type="entry name" value="ALANINE--TRNA LIGASE, CYTOPLASMIC"/>
    <property type="match status" value="1"/>
</dbReference>
<dbReference type="GO" id="GO:0004813">
    <property type="term" value="F:alanine-tRNA ligase activity"/>
    <property type="evidence" value="ECO:0007669"/>
    <property type="project" value="UniProtKB-UniRule"/>
</dbReference>
<dbReference type="SUPFAM" id="SSF55186">
    <property type="entry name" value="ThrRS/AlaRS common domain"/>
    <property type="match status" value="1"/>
</dbReference>
<keyword evidence="7 12" id="KW-0862">Zinc</keyword>
<dbReference type="GO" id="GO:0008270">
    <property type="term" value="F:zinc ion binding"/>
    <property type="evidence" value="ECO:0007669"/>
    <property type="project" value="UniProtKB-UniRule"/>
</dbReference>
<dbReference type="OrthoDB" id="7506at2157"/>
<keyword evidence="2 12" id="KW-0963">Cytoplasm</keyword>
<sequence length="916" mass="104143">MTRVDPSVYRLKFFKERGFHRKQCKVCNEYFWTLSSERETCGDAPCEEYRFWDIPRSVPELTLREAIEKFLRFFERHGHTIIPPRPVVARWREDLYLTIASIVVFQPHVTSGLVPPPANPLVIAQPCIRLEDIDHVGLTVGRHLTGFTMGGHHAFNYPDKHVYWKDETVEYAFEFFTKELGIPEEEIVFKESWWEGGGNAGPSFEVTVGGLELATLVFMQYEVRDGKYVEMPLRVVDTGYGLERITWFSNRRAPTAFHAIYRELVPEFFKVIGVDEPEEKLLWSAARLAGYLDPESPESIKAYYEKIASALGADVDWVKAELEKAARVYALLDHTRTIMWMLGDGIVPSNSGEGYLARLVIRRAVRLLALLGSDASLVDLVERQLRYWRDLYPQYVERSSYILEVTGLEEEKYRKILTNAEKIVEKMLAKKRSLSLDDLILLYDSHGIPPDIVAGVAAKRGVAVSVPHDFYAKVAERHGARGGVAREVEKTRLPREVVEWADGFPETRRLFHEDPYMRRFEAIVLGVNGNYVVLDATAFYPTGGGQLHDTGTIYCDGREYHVKGVEKTDKGVIVHIVEPPLPSNCVGKKVLGIIDWERRYRMMRHHTATHILLAAARRLLGDHVWQAGAEKTPEKGRLDITHYKPLSREEVKELEEMVNRVIRERRPVKARLMEWNEAVEKYGYRIFQGGVPPSPKLRIVEIEDWDVEACFGTHLSNTGEVGAFKIINVERIQDGVVRLEYVAGDRVAEYASNLEDTIMKAVEKLGGRSIAELNTRLAKLVEEHEEAKRMLGEYRRMLAKALSSTAAEKRLDSIVLRLVVVPVSDDKLAMDVLEKLEEGDAIAIVAWPSKSGYRVQIATRRKDIDLRPVAKVLRELGGKGGGRGSIASGIIPADNEEKAKELIEKLAERLVSMIKR</sequence>
<dbReference type="Gene3D" id="3.30.930.10">
    <property type="entry name" value="Bira Bifunctional Protein, Domain 2"/>
    <property type="match status" value="1"/>
</dbReference>
<keyword evidence="16" id="KW-1185">Reference proteome</keyword>
<evidence type="ECO:0000256" key="10">
    <source>
        <dbReference type="ARBA" id="ARBA00022917"/>
    </source>
</evidence>
<evidence type="ECO:0000256" key="4">
    <source>
        <dbReference type="ARBA" id="ARBA00022598"/>
    </source>
</evidence>
<keyword evidence="10 12" id="KW-0648">Protein biosynthesis</keyword>
<dbReference type="GO" id="GO:0005524">
    <property type="term" value="F:ATP binding"/>
    <property type="evidence" value="ECO:0007669"/>
    <property type="project" value="UniProtKB-UniRule"/>
</dbReference>
<dbReference type="NCBIfam" id="TIGR03683">
    <property type="entry name" value="A-tRNA_syn_arch"/>
    <property type="match status" value="1"/>
</dbReference>
<dbReference type="EMBL" id="CP002838">
    <property type="protein sequence ID" value="AEM38847.1"/>
    <property type="molecule type" value="Genomic_DNA"/>
</dbReference>
<dbReference type="PANTHER" id="PTHR11777">
    <property type="entry name" value="ALANYL-TRNA SYNTHETASE"/>
    <property type="match status" value="1"/>
</dbReference>
<dbReference type="InterPro" id="IPR002318">
    <property type="entry name" value="Ala-tRNA-lgiase_IIc"/>
</dbReference>
<dbReference type="InterPro" id="IPR018164">
    <property type="entry name" value="Ala-tRNA-synth_IIc_N"/>
</dbReference>
<evidence type="ECO:0000313" key="15">
    <source>
        <dbReference type="EMBL" id="AEM38847.1"/>
    </source>
</evidence>
<feature type="binding site" evidence="12">
    <location>
        <position position="710"/>
    </location>
    <ligand>
        <name>Zn(2+)</name>
        <dbReference type="ChEBI" id="CHEBI:29105"/>
    </ligand>
</feature>
<proteinExistence type="inferred from homology"/>
<dbReference type="PRINTS" id="PR00980">
    <property type="entry name" value="TRNASYNTHALA"/>
</dbReference>
<evidence type="ECO:0000256" key="3">
    <source>
        <dbReference type="ARBA" id="ARBA00022555"/>
    </source>
</evidence>
<dbReference type="InterPro" id="IPR045864">
    <property type="entry name" value="aa-tRNA-synth_II/BPL/LPL"/>
</dbReference>
<evidence type="ECO:0000256" key="5">
    <source>
        <dbReference type="ARBA" id="ARBA00022723"/>
    </source>
</evidence>
<dbReference type="EC" id="6.1.1.7" evidence="12"/>
<feature type="domain" description="Alanyl-transfer RNA synthetases family profile" evidence="14">
    <location>
        <begin position="61"/>
        <end position="753"/>
    </location>
</feature>
<keyword evidence="4 12" id="KW-0436">Ligase</keyword>
<dbReference type="Pfam" id="PF01411">
    <property type="entry name" value="tRNA-synt_2c"/>
    <property type="match status" value="1"/>
</dbReference>
<keyword evidence="13" id="KW-0175">Coiled coil</keyword>
<evidence type="ECO:0000256" key="6">
    <source>
        <dbReference type="ARBA" id="ARBA00022741"/>
    </source>
</evidence>
<evidence type="ECO:0000259" key="14">
    <source>
        <dbReference type="PROSITE" id="PS50860"/>
    </source>
</evidence>
<dbReference type="RefSeq" id="WP_014026524.1">
    <property type="nucleotide sequence ID" value="NC_015931.1"/>
</dbReference>
<dbReference type="KEGG" id="pfm:Pyrfu_0979"/>
<dbReference type="InterPro" id="IPR018162">
    <property type="entry name" value="Ala-tRNA-ligase_IIc_anticod-bd"/>
</dbReference>
<dbReference type="PROSITE" id="PS50860">
    <property type="entry name" value="AA_TRNA_LIGASE_II_ALA"/>
    <property type="match status" value="1"/>
</dbReference>
<comment type="domain">
    <text evidence="12">Consists of three domains; the N-terminal catalytic domain, the editing domain and the C-terminal C-Ala domain. The editing domain removes incorrectly charged amino acids, while the C-Ala domain, along with tRNA(Ala), serves as a bridge to cooperatively bring together the editing and aminoacylation centers thus stimulating deacylation of misacylated tRNAs.</text>
</comment>
<name>G0EEM5_PYRF1</name>
<dbReference type="InterPro" id="IPR003156">
    <property type="entry name" value="DHHA1_dom"/>
</dbReference>
<evidence type="ECO:0000256" key="2">
    <source>
        <dbReference type="ARBA" id="ARBA00022490"/>
    </source>
</evidence>
<organism evidence="15 16">
    <name type="scientific">Pyrolobus fumarii (strain DSM 11204 / 1A)</name>
    <dbReference type="NCBI Taxonomy" id="694429"/>
    <lineage>
        <taxon>Archaea</taxon>
        <taxon>Thermoproteota</taxon>
        <taxon>Thermoprotei</taxon>
        <taxon>Desulfurococcales</taxon>
        <taxon>Pyrodictiaceae</taxon>
        <taxon>Pyrolobus</taxon>
    </lineage>
</organism>
<dbReference type="GO" id="GO:0006419">
    <property type="term" value="P:alanyl-tRNA aminoacylation"/>
    <property type="evidence" value="ECO:0007669"/>
    <property type="project" value="UniProtKB-UniRule"/>
</dbReference>
<feature type="binding site" evidence="12">
    <location>
        <position position="714"/>
    </location>
    <ligand>
        <name>Zn(2+)</name>
        <dbReference type="ChEBI" id="CHEBI:29105"/>
    </ligand>
</feature>
<dbReference type="Pfam" id="PF07973">
    <property type="entry name" value="tRNA_SAD"/>
    <property type="match status" value="1"/>
</dbReference>
<accession>G0EEM5</accession>
<dbReference type="GO" id="GO:0000049">
    <property type="term" value="F:tRNA binding"/>
    <property type="evidence" value="ECO:0007669"/>
    <property type="project" value="UniProtKB-KW"/>
</dbReference>
<evidence type="ECO:0000313" key="16">
    <source>
        <dbReference type="Proteomes" id="UP000001037"/>
    </source>
</evidence>
<evidence type="ECO:0000256" key="11">
    <source>
        <dbReference type="ARBA" id="ARBA00023146"/>
    </source>
</evidence>
<dbReference type="SMART" id="SM00863">
    <property type="entry name" value="tRNA_SAD"/>
    <property type="match status" value="1"/>
</dbReference>
<dbReference type="GO" id="GO:0002161">
    <property type="term" value="F:aminoacyl-tRNA deacylase activity"/>
    <property type="evidence" value="ECO:0007669"/>
    <property type="project" value="TreeGrafter"/>
</dbReference>
<dbReference type="eggNOG" id="arCOG01255">
    <property type="taxonomic scope" value="Archaea"/>
</dbReference>
<keyword evidence="3 12" id="KW-0820">tRNA-binding</keyword>
<dbReference type="SUPFAM" id="SSF64182">
    <property type="entry name" value="DHH phosphoesterases"/>
    <property type="match status" value="1"/>
</dbReference>
<protein>
    <recommendedName>
        <fullName evidence="12">Alanine--tRNA ligase</fullName>
        <ecNumber evidence="12">6.1.1.7</ecNumber>
    </recommendedName>
    <alternativeName>
        <fullName evidence="12">Alanyl-tRNA synthetase</fullName>
        <shortName evidence="12">AlaRS</shortName>
    </alternativeName>
</protein>
<dbReference type="Proteomes" id="UP000001037">
    <property type="component" value="Chromosome"/>
</dbReference>
<keyword evidence="5 12" id="KW-0479">Metal-binding</keyword>
<dbReference type="SUPFAM" id="SSF101353">
    <property type="entry name" value="Putative anticodon-binding domain of alanyl-tRNA synthetase (AlaRS)"/>
    <property type="match status" value="1"/>
</dbReference>
<feature type="binding site" evidence="12">
    <location>
        <position position="606"/>
    </location>
    <ligand>
        <name>Zn(2+)</name>
        <dbReference type="ChEBI" id="CHEBI:29105"/>
    </ligand>
</feature>
<keyword evidence="9 12" id="KW-0694">RNA-binding</keyword>
<dbReference type="HAMAP" id="MF_00036_A">
    <property type="entry name" value="Ala_tRNA_synth_A"/>
    <property type="match status" value="1"/>
</dbReference>
<dbReference type="InterPro" id="IPR018165">
    <property type="entry name" value="Ala-tRNA-synth_IIc_core"/>
</dbReference>
<comment type="cofactor">
    <cofactor evidence="12">
        <name>Zn(2+)</name>
        <dbReference type="ChEBI" id="CHEBI:29105"/>
    </cofactor>
    <text evidence="12">Binds 1 zinc ion per subunit.</text>
</comment>
<reference evidence="15 16" key="1">
    <citation type="journal article" date="2011" name="Stand. Genomic Sci.">
        <title>Complete genome sequence of the hyperthermophilic chemolithoautotroph Pyrolobus fumarii type strain (1A).</title>
        <authorList>
            <person name="Anderson I."/>
            <person name="Goker M."/>
            <person name="Nolan M."/>
            <person name="Lucas S."/>
            <person name="Hammon N."/>
            <person name="Deshpande S."/>
            <person name="Cheng J.F."/>
            <person name="Tapia R."/>
            <person name="Han C."/>
            <person name="Goodwin L."/>
            <person name="Pitluck S."/>
            <person name="Huntemann M."/>
            <person name="Liolios K."/>
            <person name="Ivanova N."/>
            <person name="Pagani I."/>
            <person name="Mavromatis K."/>
            <person name="Ovchinikova G."/>
            <person name="Pati A."/>
            <person name="Chen A."/>
            <person name="Palaniappan K."/>
            <person name="Land M."/>
            <person name="Hauser L."/>
            <person name="Brambilla E.M."/>
            <person name="Huber H."/>
            <person name="Yasawong M."/>
            <person name="Rohde M."/>
            <person name="Spring S."/>
            <person name="Abt B."/>
            <person name="Sikorski J."/>
            <person name="Wirth R."/>
            <person name="Detter J.C."/>
            <person name="Woyke T."/>
            <person name="Bristow J."/>
            <person name="Eisen J.A."/>
            <person name="Markowitz V."/>
            <person name="Hugenholtz P."/>
            <person name="Kyrpides N.C."/>
            <person name="Klenk H.P."/>
            <person name="Lapidus A."/>
        </authorList>
    </citation>
    <scope>NUCLEOTIDE SEQUENCE [LARGE SCALE GENOMIC DNA]</scope>
    <source>
        <strain evidence="16">DSM 11204 / 1A</strain>
    </source>
</reference>
<dbReference type="Pfam" id="PF02272">
    <property type="entry name" value="DHHA1"/>
    <property type="match status" value="1"/>
</dbReference>
<dbReference type="FunCoup" id="G0EEM5">
    <property type="interactions" value="171"/>
</dbReference>
<dbReference type="FunFam" id="3.30.930.10:FF:000056">
    <property type="entry name" value="Alanine--tRNA ligase"/>
    <property type="match status" value="1"/>
</dbReference>
<dbReference type="GO" id="GO:0005737">
    <property type="term" value="C:cytoplasm"/>
    <property type="evidence" value="ECO:0007669"/>
    <property type="project" value="UniProtKB-SubCell"/>
</dbReference>
<dbReference type="FunFam" id="3.30.980.10:FF:000004">
    <property type="entry name" value="Alanine--tRNA ligase, cytoplasmic"/>
    <property type="match status" value="1"/>
</dbReference>
<evidence type="ECO:0000256" key="13">
    <source>
        <dbReference type="SAM" id="Coils"/>
    </source>
</evidence>
<dbReference type="STRING" id="694429.Pyrfu_0979"/>
<comment type="similarity">
    <text evidence="1 12">Belongs to the class-II aminoacyl-tRNA synthetase family.</text>
</comment>